<evidence type="ECO:0000256" key="9">
    <source>
        <dbReference type="ARBA" id="ARBA00023157"/>
    </source>
</evidence>
<dbReference type="GO" id="GO:0070374">
    <property type="term" value="P:positive regulation of ERK1 and ERK2 cascade"/>
    <property type="evidence" value="ECO:0007669"/>
    <property type="project" value="Ensembl"/>
</dbReference>
<evidence type="ECO:0000256" key="3">
    <source>
        <dbReference type="ARBA" id="ARBA00022692"/>
    </source>
</evidence>
<evidence type="ECO:0000256" key="11">
    <source>
        <dbReference type="ARBA" id="ARBA00023180"/>
    </source>
</evidence>
<dbReference type="GO" id="GO:0010557">
    <property type="term" value="P:positive regulation of macromolecule biosynthetic process"/>
    <property type="evidence" value="ECO:0007669"/>
    <property type="project" value="UniProtKB-ARBA"/>
</dbReference>
<dbReference type="InterPro" id="IPR001368">
    <property type="entry name" value="TNFR/NGFR_Cys_rich_reg"/>
</dbReference>
<evidence type="ECO:0000256" key="16">
    <source>
        <dbReference type="SAM" id="MobiDB-lite"/>
    </source>
</evidence>
<reference evidence="20" key="3">
    <citation type="submission" date="2025-09" db="UniProtKB">
        <authorList>
            <consortium name="Ensembl"/>
        </authorList>
    </citation>
    <scope>IDENTIFICATION</scope>
</reference>
<dbReference type="GO" id="GO:0071812">
    <property type="term" value="P:positive regulation of fever generation by positive regulation of prostaglandin secretion"/>
    <property type="evidence" value="ECO:0007669"/>
    <property type="project" value="Ensembl"/>
</dbReference>
<dbReference type="STRING" id="29139.ENSVURP00010019929"/>
<reference evidence="20" key="2">
    <citation type="submission" date="2025-08" db="UniProtKB">
        <authorList>
            <consortium name="Ensembl"/>
        </authorList>
    </citation>
    <scope>IDENTIFICATION</scope>
</reference>
<feature type="chain" id="PRO_5021218279" description="Tumor necrosis factor receptor superfamily member 5" evidence="18">
    <location>
        <begin position="33"/>
        <end position="671"/>
    </location>
</feature>
<dbReference type="GO" id="GO:0045935">
    <property type="term" value="P:positive regulation of nucleobase-containing compound metabolic process"/>
    <property type="evidence" value="ECO:0007669"/>
    <property type="project" value="UniProtKB-ARBA"/>
</dbReference>
<evidence type="ECO:0000256" key="6">
    <source>
        <dbReference type="ARBA" id="ARBA00022859"/>
    </source>
</evidence>
<dbReference type="GO" id="GO:0019955">
    <property type="term" value="F:cytokine binding"/>
    <property type="evidence" value="ECO:0007669"/>
    <property type="project" value="Ensembl"/>
</dbReference>
<evidence type="ECO:0000256" key="17">
    <source>
        <dbReference type="SAM" id="Phobius"/>
    </source>
</evidence>
<name>A0A4X2L578_VOMUR</name>
<dbReference type="GO" id="GO:0046330">
    <property type="term" value="P:positive regulation of JNK cascade"/>
    <property type="evidence" value="ECO:0007669"/>
    <property type="project" value="Ensembl"/>
</dbReference>
<dbReference type="OMA" id="CQRNTIC"/>
<dbReference type="FunFam" id="2.10.50.10:FF:000041">
    <property type="entry name" value="Tumor necrosis factor receptor superfamily member 5"/>
    <property type="match status" value="1"/>
</dbReference>
<dbReference type="CDD" id="cd13411">
    <property type="entry name" value="TNFRSF11A"/>
    <property type="match status" value="1"/>
</dbReference>
<keyword evidence="3 17" id="KW-0812">Transmembrane</keyword>
<dbReference type="GO" id="GO:0006874">
    <property type="term" value="P:intracellular calcium ion homeostasis"/>
    <property type="evidence" value="ECO:0007669"/>
    <property type="project" value="UniProtKB-ARBA"/>
</dbReference>
<keyword evidence="6" id="KW-0391">Immunity</keyword>
<feature type="domain" description="TNFR-Cys" evidence="19">
    <location>
        <begin position="36"/>
        <end position="71"/>
    </location>
</feature>
<feature type="transmembrane region" description="Helical" evidence="17">
    <location>
        <begin position="210"/>
        <end position="235"/>
    </location>
</feature>
<evidence type="ECO:0000313" key="20">
    <source>
        <dbReference type="Ensembl" id="ENSVURP00010019929.1"/>
    </source>
</evidence>
<dbReference type="PANTHER" id="PTHR47134">
    <property type="entry name" value="TUMOR NECROSIS FACTOR RECEPTOR SUPERFAMILY MEMBER 11A"/>
    <property type="match status" value="1"/>
</dbReference>
<dbReference type="GO" id="GO:0010468">
    <property type="term" value="P:regulation of gene expression"/>
    <property type="evidence" value="ECO:0007669"/>
    <property type="project" value="UniProtKB-ARBA"/>
</dbReference>
<feature type="signal peptide" evidence="18">
    <location>
        <begin position="1"/>
        <end position="32"/>
    </location>
</feature>
<evidence type="ECO:0000256" key="10">
    <source>
        <dbReference type="ARBA" id="ARBA00023170"/>
    </source>
</evidence>
<dbReference type="GO" id="GO:0045121">
    <property type="term" value="C:membrane raft"/>
    <property type="evidence" value="ECO:0007669"/>
    <property type="project" value="Ensembl"/>
</dbReference>
<dbReference type="PANTHER" id="PTHR47134:SF1">
    <property type="entry name" value="TUMOR NECROSIS FACTOR RECEPTOR SUPERFAMILY MEMBER 11A"/>
    <property type="match status" value="1"/>
</dbReference>
<organism evidence="20 21">
    <name type="scientific">Vombatus ursinus</name>
    <name type="common">Common wombat</name>
    <dbReference type="NCBI Taxonomy" id="29139"/>
    <lineage>
        <taxon>Eukaryota</taxon>
        <taxon>Metazoa</taxon>
        <taxon>Chordata</taxon>
        <taxon>Craniata</taxon>
        <taxon>Vertebrata</taxon>
        <taxon>Euteleostomi</taxon>
        <taxon>Mammalia</taxon>
        <taxon>Metatheria</taxon>
        <taxon>Diprotodontia</taxon>
        <taxon>Vombatidae</taxon>
        <taxon>Vombatus</taxon>
    </lineage>
</organism>
<evidence type="ECO:0000256" key="12">
    <source>
        <dbReference type="ARBA" id="ARBA00031089"/>
    </source>
</evidence>
<protein>
    <recommendedName>
        <fullName evidence="2">Tumor necrosis factor receptor superfamily member 5</fullName>
    </recommendedName>
    <alternativeName>
        <fullName evidence="12">B-cell surface antigen CD40</fullName>
    </alternativeName>
    <alternativeName>
        <fullName evidence="13">CD40L receptor</fullName>
    </alternativeName>
</protein>
<evidence type="ECO:0000256" key="8">
    <source>
        <dbReference type="ARBA" id="ARBA00023136"/>
    </source>
</evidence>
<dbReference type="InterPro" id="IPR041648">
    <property type="entry name" value="RANK_CRD_2"/>
</dbReference>
<dbReference type="GO" id="GO:1901224">
    <property type="term" value="P:positive regulation of non-canonical NF-kappaB signal transduction"/>
    <property type="evidence" value="ECO:0007669"/>
    <property type="project" value="Ensembl"/>
</dbReference>
<dbReference type="GO" id="GO:0032496">
    <property type="term" value="P:response to lipopolysaccharide"/>
    <property type="evidence" value="ECO:0007669"/>
    <property type="project" value="Ensembl"/>
</dbReference>
<dbReference type="GO" id="GO:0002250">
    <property type="term" value="P:adaptive immune response"/>
    <property type="evidence" value="ECO:0007669"/>
    <property type="project" value="Ensembl"/>
</dbReference>
<evidence type="ECO:0000256" key="4">
    <source>
        <dbReference type="ARBA" id="ARBA00022729"/>
    </source>
</evidence>
<dbReference type="GO" id="GO:0048535">
    <property type="term" value="P:lymph node development"/>
    <property type="evidence" value="ECO:0007669"/>
    <property type="project" value="Ensembl"/>
</dbReference>
<feature type="disulfide bond" evidence="15">
    <location>
        <begin position="50"/>
        <end position="63"/>
    </location>
</feature>
<evidence type="ECO:0000256" key="18">
    <source>
        <dbReference type="SAM" id="SignalP"/>
    </source>
</evidence>
<dbReference type="Pfam" id="PF00020">
    <property type="entry name" value="TNFR_c6"/>
    <property type="match status" value="1"/>
</dbReference>
<dbReference type="GO" id="GO:0060749">
    <property type="term" value="P:mammary gland alveolus development"/>
    <property type="evidence" value="ECO:0007669"/>
    <property type="project" value="Ensembl"/>
</dbReference>
<dbReference type="GO" id="GO:0009897">
    <property type="term" value="C:external side of plasma membrane"/>
    <property type="evidence" value="ECO:0007669"/>
    <property type="project" value="Ensembl"/>
</dbReference>
<feature type="compositionally biased region" description="Basic and acidic residues" evidence="16">
    <location>
        <begin position="616"/>
        <end position="648"/>
    </location>
</feature>
<reference evidence="21" key="1">
    <citation type="submission" date="2018-12" db="EMBL/GenBank/DDBJ databases">
        <authorList>
            <person name="Yazar S."/>
        </authorList>
    </citation>
    <scope>NUCLEOTIDE SEQUENCE [LARGE SCALE GENOMIC DNA]</scope>
</reference>
<feature type="repeat" description="TNFR-Cys" evidence="15">
    <location>
        <begin position="36"/>
        <end position="71"/>
    </location>
</feature>
<keyword evidence="8 17" id="KW-0472">Membrane</keyword>
<dbReference type="InterPro" id="IPR022361">
    <property type="entry name" value="TNFR_11A"/>
</dbReference>
<dbReference type="InterPro" id="IPR053075">
    <property type="entry name" value="TNFRSF11A"/>
</dbReference>
<dbReference type="GO" id="GO:0001503">
    <property type="term" value="P:ossification"/>
    <property type="evidence" value="ECO:0007669"/>
    <property type="project" value="Ensembl"/>
</dbReference>
<dbReference type="PROSITE" id="PS00652">
    <property type="entry name" value="TNFR_NGFR_1"/>
    <property type="match status" value="1"/>
</dbReference>
<feature type="disulfide bond" evidence="15">
    <location>
        <begin position="53"/>
        <end position="71"/>
    </location>
</feature>
<dbReference type="GO" id="GO:0060086">
    <property type="term" value="P:circadian temperature homeostasis"/>
    <property type="evidence" value="ECO:0007669"/>
    <property type="project" value="Ensembl"/>
</dbReference>
<dbReference type="SUPFAM" id="SSF57586">
    <property type="entry name" value="TNF receptor-like"/>
    <property type="match status" value="3"/>
</dbReference>
<proteinExistence type="predicted"/>
<evidence type="ECO:0000256" key="5">
    <source>
        <dbReference type="ARBA" id="ARBA00022737"/>
    </source>
</evidence>
<keyword evidence="11" id="KW-0325">Glycoprotein</keyword>
<dbReference type="AlphaFoldDB" id="A0A4X2L578"/>
<dbReference type="InterPro" id="IPR034040">
    <property type="entry name" value="TNFRSF11A_N"/>
</dbReference>
<dbReference type="OrthoDB" id="9889060at2759"/>
<dbReference type="Proteomes" id="UP000314987">
    <property type="component" value="Unassembled WGS sequence"/>
</dbReference>
<gene>
    <name evidence="20" type="primary">TNFRSF11A</name>
</gene>
<comment type="subcellular location">
    <subcellularLocation>
        <location evidence="1">Membrane</location>
        <topology evidence="1">Single-pass type I membrane protein</topology>
    </subcellularLocation>
</comment>
<keyword evidence="4 18" id="KW-0732">Signal</keyword>
<feature type="region of interest" description="Disordered" evidence="16">
    <location>
        <begin position="481"/>
        <end position="536"/>
    </location>
</feature>
<dbReference type="Ensembl" id="ENSVURT00010022690.1">
    <property type="protein sequence ID" value="ENSVURP00010019929.1"/>
    <property type="gene ID" value="ENSVURG00010015241.1"/>
</dbReference>
<dbReference type="GO" id="GO:0045672">
    <property type="term" value="P:positive regulation of osteoclast differentiation"/>
    <property type="evidence" value="ECO:0007669"/>
    <property type="project" value="Ensembl"/>
</dbReference>
<sequence length="671" mass="73672">MAPSCRRRRPLHHLLQLLGLCVLLAPLQLTLQITLQCNSEKHYEHEGRCCTKCDPGKYMSAKCTATSESICLPCGPDEYLHTWNEEDKCLLQKVCDSGKGLKVVHPGNQTFPRQCACTPGYHWSDDFDSCQRNGKCGPGFEAENPLQPNKDPGCKPCLMGYFSDAFSSKCISWTNCTSLGMVEKTPGTDKSDVVCDPLPPEKPEYESPKYLHNIIFLLLLASLAVITVIIFGIYYRKEGKALTAHLWLWINDTCSILRQNKESSGDNFIHTHMTTSSASQACEDVLLLTPEEKMVPEDSCYPQGHVVCGEADPCKVGDNAMLSLVRETEEDNFRQIPTEDEYVDRATHGSDCLLLLSRPGSKPASPFSEPLEVGENDSLSQCFTGTESTMDSESSYCTKSSCRTDSIHISSELYLQKSFHCNDSNLAKEVENSDRNHWAADLDLTNGFRGCREPLRKYTEASEKKADHIIASFENGPFPQCTCGSDLPPESQSSLASDAEGEDLSFDGTEVKFPNTKRGSSGSGGTSSDSPLASGNVTGNSNSTFISSGQVMNFKGDIIVVYVSQNSQEGPTIPGTVGENVGSPVQEENTNRCDTFAGNDLNFKEKCAESSLGNSSEDKSQNCVREHTGRSGPRIQEETQHGPDKEIDQSMASRPVQEEGRPKSHSLKAWQ</sequence>
<dbReference type="SMART" id="SM00208">
    <property type="entry name" value="TNFR"/>
    <property type="match status" value="4"/>
</dbReference>
<keyword evidence="5" id="KW-0677">Repeat</keyword>
<evidence type="ECO:0000256" key="13">
    <source>
        <dbReference type="ARBA" id="ARBA00032719"/>
    </source>
</evidence>
<evidence type="ECO:0000256" key="2">
    <source>
        <dbReference type="ARBA" id="ARBA00015766"/>
    </source>
</evidence>
<keyword evidence="21" id="KW-1185">Reference proteome</keyword>
<dbReference type="PRINTS" id="PR01974">
    <property type="entry name" value="TNFACTORR11A"/>
</dbReference>
<dbReference type="RefSeq" id="XP_027724862.1">
    <property type="nucleotide sequence ID" value="XM_027869061.1"/>
</dbReference>
<dbReference type="CTD" id="8792"/>
<evidence type="ECO:0000256" key="15">
    <source>
        <dbReference type="PROSITE-ProRule" id="PRU00206"/>
    </source>
</evidence>
<dbReference type="GO" id="GO:0023035">
    <property type="term" value="P:CD40 signaling pathway"/>
    <property type="evidence" value="ECO:0007669"/>
    <property type="project" value="UniProtKB-ARBA"/>
</dbReference>
<keyword evidence="7 17" id="KW-1133">Transmembrane helix</keyword>
<dbReference type="Pfam" id="PF18278">
    <property type="entry name" value="RANK_CRD_2"/>
    <property type="match status" value="1"/>
</dbReference>
<dbReference type="GO" id="GO:0006952">
    <property type="term" value="P:defense response"/>
    <property type="evidence" value="ECO:0007669"/>
    <property type="project" value="UniProtKB-ARBA"/>
</dbReference>
<dbReference type="GO" id="GO:0005031">
    <property type="term" value="F:tumor necrosis factor receptor activity"/>
    <property type="evidence" value="ECO:0007669"/>
    <property type="project" value="Ensembl"/>
</dbReference>
<evidence type="ECO:0000313" key="21">
    <source>
        <dbReference type="Proteomes" id="UP000314987"/>
    </source>
</evidence>
<dbReference type="Gene3D" id="2.10.50.10">
    <property type="entry name" value="Tumor Necrosis Factor Receptor, subunit A, domain 2"/>
    <property type="match status" value="2"/>
</dbReference>
<comment type="caution">
    <text evidence="15">Lacks conserved residue(s) required for the propagation of feature annotation.</text>
</comment>
<evidence type="ECO:0000256" key="14">
    <source>
        <dbReference type="ARBA" id="ARBA00045871"/>
    </source>
</evidence>
<dbReference type="GeneID" id="114048066"/>
<keyword evidence="10" id="KW-0675">Receptor</keyword>
<dbReference type="GO" id="GO:0072674">
    <property type="term" value="P:multinuclear osteoclast differentiation"/>
    <property type="evidence" value="ECO:0007669"/>
    <property type="project" value="Ensembl"/>
</dbReference>
<dbReference type="GO" id="GO:0005829">
    <property type="term" value="C:cytosol"/>
    <property type="evidence" value="ECO:0007669"/>
    <property type="project" value="Ensembl"/>
</dbReference>
<dbReference type="PROSITE" id="PS50050">
    <property type="entry name" value="TNFR_NGFR_2"/>
    <property type="match status" value="1"/>
</dbReference>
<dbReference type="GeneTree" id="ENSGT00940000161211"/>
<evidence type="ECO:0000259" key="19">
    <source>
        <dbReference type="PROSITE" id="PS50050"/>
    </source>
</evidence>
<feature type="region of interest" description="Disordered" evidence="16">
    <location>
        <begin position="611"/>
        <end position="671"/>
    </location>
</feature>
<dbReference type="GO" id="GO:0070555">
    <property type="term" value="P:response to interleukin-1"/>
    <property type="evidence" value="ECO:0007669"/>
    <property type="project" value="Ensembl"/>
</dbReference>
<feature type="region of interest" description="Disordered" evidence="16">
    <location>
        <begin position="569"/>
        <end position="590"/>
    </location>
</feature>
<dbReference type="GO" id="GO:0043123">
    <property type="term" value="P:positive regulation of canonical NF-kappaB signal transduction"/>
    <property type="evidence" value="ECO:0007669"/>
    <property type="project" value="Ensembl"/>
</dbReference>
<keyword evidence="9 15" id="KW-1015">Disulfide bond</keyword>
<evidence type="ECO:0000256" key="1">
    <source>
        <dbReference type="ARBA" id="ARBA00004479"/>
    </source>
</evidence>
<accession>A0A4X2L578</accession>
<evidence type="ECO:0000256" key="7">
    <source>
        <dbReference type="ARBA" id="ARBA00022989"/>
    </source>
</evidence>
<comment type="function">
    <text evidence="14">Receptor for TNFSF5/CD40LG. Transduces TRAF6- and MAP3K8-mediated signals that activate ERK in macrophages and B cells, leading to induction of immunoglobulin secretion.</text>
</comment>
<dbReference type="GO" id="GO:0045780">
    <property type="term" value="P:positive regulation of bone resorption"/>
    <property type="evidence" value="ECO:0007669"/>
    <property type="project" value="Ensembl"/>
</dbReference>